<dbReference type="Proteomes" id="UP001589894">
    <property type="component" value="Unassembled WGS sequence"/>
</dbReference>
<dbReference type="InterPro" id="IPR036396">
    <property type="entry name" value="Cyt_P450_sf"/>
</dbReference>
<sequence length="418" mass="45259">MTRGPKLDQTLRLALEGYAWLPNLRRRIGDNVVRTTLFGGPAVGLCGPEAARFVYDERHVRRHGALPKPVLSTLFGKGAVHTLDGEAHRVRKAMFTGLMTPDGTEAGAGVAAGVARLGEHVGEAWDAAVPGWRGRGGLTVFADVPAVITAAVCRWAGVPLAGEEVGPMATALMALVDGFATAGPRHWRARRARGRIEARFADLIDSVRDGRLAAPAGSAVRTVAEHRDADGRPLDRAVAAVELLNVVRPTVAVTWFVMFAGHTLHRWPEHRAMLAGGDGERATAFAQEVRRFYPFAPFVGGRAARDLTFRNEPIPSGAMVLLDVYGQNHDPSLWHDPYAFRPDRFVGRPIGEFDLIPQGGGDPRAGHRCPGEAITLATLTALAGRLARLDHRVPEQDLRIPLHRIPARVTSGFRLSLR</sequence>
<keyword evidence="6" id="KW-0408">Iron</keyword>
<keyword evidence="3" id="KW-0349">Heme</keyword>
<dbReference type="Gene3D" id="1.10.630.10">
    <property type="entry name" value="Cytochrome P450"/>
    <property type="match status" value="1"/>
</dbReference>
<keyword evidence="4" id="KW-0479">Metal-binding</keyword>
<comment type="caution">
    <text evidence="8">The sequence shown here is derived from an EMBL/GenBank/DDBJ whole genome shotgun (WGS) entry which is preliminary data.</text>
</comment>
<protein>
    <submittedName>
        <fullName evidence="8">Cytochrome P450</fullName>
    </submittedName>
</protein>
<evidence type="ECO:0000256" key="4">
    <source>
        <dbReference type="ARBA" id="ARBA00022723"/>
    </source>
</evidence>
<evidence type="ECO:0000256" key="2">
    <source>
        <dbReference type="ARBA" id="ARBA00010617"/>
    </source>
</evidence>
<evidence type="ECO:0000256" key="5">
    <source>
        <dbReference type="ARBA" id="ARBA00023002"/>
    </source>
</evidence>
<evidence type="ECO:0000313" key="9">
    <source>
        <dbReference type="Proteomes" id="UP001589894"/>
    </source>
</evidence>
<evidence type="ECO:0000256" key="1">
    <source>
        <dbReference type="ARBA" id="ARBA00001971"/>
    </source>
</evidence>
<evidence type="ECO:0000256" key="3">
    <source>
        <dbReference type="ARBA" id="ARBA00022617"/>
    </source>
</evidence>
<organism evidence="8 9">
    <name type="scientific">Plantactinospora siamensis</name>
    <dbReference type="NCBI Taxonomy" id="555372"/>
    <lineage>
        <taxon>Bacteria</taxon>
        <taxon>Bacillati</taxon>
        <taxon>Actinomycetota</taxon>
        <taxon>Actinomycetes</taxon>
        <taxon>Micromonosporales</taxon>
        <taxon>Micromonosporaceae</taxon>
        <taxon>Plantactinospora</taxon>
    </lineage>
</organism>
<evidence type="ECO:0000313" key="8">
    <source>
        <dbReference type="EMBL" id="MFC0562935.1"/>
    </source>
</evidence>
<evidence type="ECO:0000256" key="6">
    <source>
        <dbReference type="ARBA" id="ARBA00023004"/>
    </source>
</evidence>
<dbReference type="InterPro" id="IPR001128">
    <property type="entry name" value="Cyt_P450"/>
</dbReference>
<dbReference type="PANTHER" id="PTHR24286">
    <property type="entry name" value="CYTOCHROME P450 26"/>
    <property type="match status" value="1"/>
</dbReference>
<keyword evidence="7" id="KW-0503">Monooxygenase</keyword>
<dbReference type="EMBL" id="JBHLUE010000002">
    <property type="protein sequence ID" value="MFC0562935.1"/>
    <property type="molecule type" value="Genomic_DNA"/>
</dbReference>
<keyword evidence="9" id="KW-1185">Reference proteome</keyword>
<dbReference type="RefSeq" id="WP_377335028.1">
    <property type="nucleotide sequence ID" value="NZ_JBHLUE010000002.1"/>
</dbReference>
<dbReference type="PANTHER" id="PTHR24286:SF24">
    <property type="entry name" value="LANOSTEROL 14-ALPHA DEMETHYLASE"/>
    <property type="match status" value="1"/>
</dbReference>
<dbReference type="CDD" id="cd11067">
    <property type="entry name" value="CYP152"/>
    <property type="match status" value="1"/>
</dbReference>
<dbReference type="SUPFAM" id="SSF48264">
    <property type="entry name" value="Cytochrome P450"/>
    <property type="match status" value="1"/>
</dbReference>
<evidence type="ECO:0000256" key="7">
    <source>
        <dbReference type="ARBA" id="ARBA00023033"/>
    </source>
</evidence>
<keyword evidence="5" id="KW-0560">Oxidoreductase</keyword>
<comment type="similarity">
    <text evidence="2">Belongs to the cytochrome P450 family.</text>
</comment>
<dbReference type="Pfam" id="PF00067">
    <property type="entry name" value="p450"/>
    <property type="match status" value="1"/>
</dbReference>
<proteinExistence type="inferred from homology"/>
<accession>A0ABV6NQ84</accession>
<reference evidence="8 9" key="1">
    <citation type="submission" date="2024-09" db="EMBL/GenBank/DDBJ databases">
        <authorList>
            <person name="Sun Q."/>
            <person name="Mori K."/>
        </authorList>
    </citation>
    <scope>NUCLEOTIDE SEQUENCE [LARGE SCALE GENOMIC DNA]</scope>
    <source>
        <strain evidence="8 9">TBRC 2205</strain>
    </source>
</reference>
<gene>
    <name evidence="8" type="ORF">ACFFHU_01935</name>
</gene>
<comment type="cofactor">
    <cofactor evidence="1">
        <name>heme</name>
        <dbReference type="ChEBI" id="CHEBI:30413"/>
    </cofactor>
</comment>
<name>A0ABV6NQ84_9ACTN</name>